<dbReference type="InterPro" id="IPR006671">
    <property type="entry name" value="Cyclin_N"/>
</dbReference>
<evidence type="ECO:0000259" key="6">
    <source>
        <dbReference type="SMART" id="SM00385"/>
    </source>
</evidence>
<dbReference type="SUPFAM" id="SSF47954">
    <property type="entry name" value="Cyclin-like"/>
    <property type="match status" value="1"/>
</dbReference>
<proteinExistence type="inferred from homology"/>
<reference evidence="8 9" key="1">
    <citation type="journal article" date="2024" name="Plant J.">
        <title>Genome sequences and population genomics reveal climatic adaptation and genomic divergence between two closely related sweetgum species.</title>
        <authorList>
            <person name="Xu W.Q."/>
            <person name="Ren C.Q."/>
            <person name="Zhang X.Y."/>
            <person name="Comes H.P."/>
            <person name="Liu X.H."/>
            <person name="Li Y.G."/>
            <person name="Kettle C.J."/>
            <person name="Jalonen R."/>
            <person name="Gaisberger H."/>
            <person name="Ma Y.Z."/>
            <person name="Qiu Y.X."/>
        </authorList>
    </citation>
    <scope>NUCLEOTIDE SEQUENCE [LARGE SCALE GENOMIC DNA]</scope>
    <source>
        <strain evidence="8">Hangzhou</strain>
    </source>
</reference>
<dbReference type="Proteomes" id="UP001415857">
    <property type="component" value="Unassembled WGS sequence"/>
</dbReference>
<evidence type="ECO:0008006" key="10">
    <source>
        <dbReference type="Google" id="ProtNLM"/>
    </source>
</evidence>
<keyword evidence="3 5" id="KW-0195">Cyclin</keyword>
<evidence type="ECO:0000259" key="7">
    <source>
        <dbReference type="SMART" id="SM01332"/>
    </source>
</evidence>
<dbReference type="CDD" id="cd20544">
    <property type="entry name" value="CYCLIN_AtCycD-like_rpt2"/>
    <property type="match status" value="1"/>
</dbReference>
<comment type="similarity">
    <text evidence="1">Belongs to the cyclin family. Cyclin D subfamily.</text>
</comment>
<evidence type="ECO:0000256" key="1">
    <source>
        <dbReference type="ARBA" id="ARBA00009065"/>
    </source>
</evidence>
<evidence type="ECO:0000256" key="5">
    <source>
        <dbReference type="RuleBase" id="RU000383"/>
    </source>
</evidence>
<dbReference type="InterPro" id="IPR039361">
    <property type="entry name" value="Cyclin"/>
</dbReference>
<dbReference type="EMBL" id="JBBPBK010000005">
    <property type="protein sequence ID" value="KAK9285162.1"/>
    <property type="molecule type" value="Genomic_DNA"/>
</dbReference>
<dbReference type="InterPro" id="IPR004367">
    <property type="entry name" value="Cyclin_C-dom"/>
</dbReference>
<evidence type="ECO:0000313" key="8">
    <source>
        <dbReference type="EMBL" id="KAK9285162.1"/>
    </source>
</evidence>
<keyword evidence="9" id="KW-1185">Reference proteome</keyword>
<dbReference type="GO" id="GO:0051301">
    <property type="term" value="P:cell division"/>
    <property type="evidence" value="ECO:0007669"/>
    <property type="project" value="UniProtKB-KW"/>
</dbReference>
<gene>
    <name evidence="8" type="ORF">L1049_024348</name>
</gene>
<comment type="caution">
    <text evidence="8">The sequence shown here is derived from an EMBL/GenBank/DDBJ whole genome shotgun (WGS) entry which is preliminary data.</text>
</comment>
<dbReference type="SMART" id="SM00385">
    <property type="entry name" value="CYCLIN"/>
    <property type="match status" value="1"/>
</dbReference>
<dbReference type="InterPro" id="IPR013763">
    <property type="entry name" value="Cyclin-like_dom"/>
</dbReference>
<evidence type="ECO:0000256" key="2">
    <source>
        <dbReference type="ARBA" id="ARBA00022618"/>
    </source>
</evidence>
<protein>
    <recommendedName>
        <fullName evidence="10">Cyclin D1</fullName>
    </recommendedName>
</protein>
<feature type="domain" description="Cyclin-like" evidence="6">
    <location>
        <begin position="93"/>
        <end position="181"/>
    </location>
</feature>
<accession>A0AAP0RV51</accession>
<dbReference type="FunFam" id="1.10.472.10:FF:000060">
    <property type="entry name" value="D6-type cyclin"/>
    <property type="match status" value="1"/>
</dbReference>
<dbReference type="Gene3D" id="1.10.472.10">
    <property type="entry name" value="Cyclin-like"/>
    <property type="match status" value="2"/>
</dbReference>
<organism evidence="8 9">
    <name type="scientific">Liquidambar formosana</name>
    <name type="common">Formosan gum</name>
    <dbReference type="NCBI Taxonomy" id="63359"/>
    <lineage>
        <taxon>Eukaryota</taxon>
        <taxon>Viridiplantae</taxon>
        <taxon>Streptophyta</taxon>
        <taxon>Embryophyta</taxon>
        <taxon>Tracheophyta</taxon>
        <taxon>Spermatophyta</taxon>
        <taxon>Magnoliopsida</taxon>
        <taxon>eudicotyledons</taxon>
        <taxon>Gunneridae</taxon>
        <taxon>Pentapetalae</taxon>
        <taxon>Saxifragales</taxon>
        <taxon>Altingiaceae</taxon>
        <taxon>Liquidambar</taxon>
    </lineage>
</organism>
<dbReference type="PANTHER" id="PTHR10177">
    <property type="entry name" value="CYCLINS"/>
    <property type="match status" value="1"/>
</dbReference>
<dbReference type="CDD" id="cd20543">
    <property type="entry name" value="CYCLIN_AtCycD-like_rpt1"/>
    <property type="match status" value="1"/>
</dbReference>
<dbReference type="SMART" id="SM01332">
    <property type="entry name" value="Cyclin_C"/>
    <property type="match status" value="1"/>
</dbReference>
<dbReference type="InterPro" id="IPR036915">
    <property type="entry name" value="Cyclin-like_sf"/>
</dbReference>
<dbReference type="AlphaFoldDB" id="A0AAP0RV51"/>
<evidence type="ECO:0000256" key="3">
    <source>
        <dbReference type="ARBA" id="ARBA00023127"/>
    </source>
</evidence>
<feature type="domain" description="Cyclin C-terminal" evidence="7">
    <location>
        <begin position="190"/>
        <end position="304"/>
    </location>
</feature>
<keyword evidence="2" id="KW-0132">Cell division</keyword>
<dbReference type="Pfam" id="PF00134">
    <property type="entry name" value="Cyclin_N"/>
    <property type="match status" value="1"/>
</dbReference>
<dbReference type="FunFam" id="1.10.472.10:FF:000040">
    <property type="entry name" value="D6-type cyclin"/>
    <property type="match status" value="1"/>
</dbReference>
<evidence type="ECO:0000256" key="4">
    <source>
        <dbReference type="ARBA" id="ARBA00023306"/>
    </source>
</evidence>
<dbReference type="Pfam" id="PF02984">
    <property type="entry name" value="Cyclin_C"/>
    <property type="match status" value="1"/>
</dbReference>
<sequence>MYPLIYSPSNSTMSVSPTYSAPNLFCGEAANEVIYSGAGTIDDDSASILDDDDEESSIVGIFDSEIDQILGPDLLLQFRKLPVIVAARQEAISWMFKVHAYYNFRPETAYLSVNYLNRFLLSHTLPEGKGWPLQLLSVACLSLAAKMEETIVPLLLDLQVMKPRFMFKPKTVQRMELLVMANLKWRLRIVTPFDFVNYFIAKLPCSSLDHSGLVFSRASDLILGTCRVIDFLEYPPSIMAAAAVLWVTRKNVDHQKLVCFYKRMSQDLVKRCLHSIEQNICRLSSHMIKQEQVPPSLVGVLDAASGQSCHARKAGEW</sequence>
<evidence type="ECO:0000313" key="9">
    <source>
        <dbReference type="Proteomes" id="UP001415857"/>
    </source>
</evidence>
<name>A0AAP0RV51_LIQFO</name>
<keyword evidence="4" id="KW-0131">Cell cycle</keyword>